<feature type="compositionally biased region" description="Basic and acidic residues" evidence="1">
    <location>
        <begin position="155"/>
        <end position="170"/>
    </location>
</feature>
<dbReference type="PANTHER" id="PTHR10826:SF41">
    <property type="entry name" value="MITOCHONDRIAL GLYCOPROTEIN FAMILY PROTEIN"/>
    <property type="match status" value="1"/>
</dbReference>
<organism evidence="2 3">
    <name type="scientific">Cinchona calisaya</name>
    <dbReference type="NCBI Taxonomy" id="153742"/>
    <lineage>
        <taxon>Eukaryota</taxon>
        <taxon>Viridiplantae</taxon>
        <taxon>Streptophyta</taxon>
        <taxon>Embryophyta</taxon>
        <taxon>Tracheophyta</taxon>
        <taxon>Spermatophyta</taxon>
        <taxon>Magnoliopsida</taxon>
        <taxon>eudicotyledons</taxon>
        <taxon>Gunneridae</taxon>
        <taxon>Pentapetalae</taxon>
        <taxon>asterids</taxon>
        <taxon>lamiids</taxon>
        <taxon>Gentianales</taxon>
        <taxon>Rubiaceae</taxon>
        <taxon>Cinchonoideae</taxon>
        <taxon>Cinchoneae</taxon>
        <taxon>Cinchona</taxon>
    </lineage>
</organism>
<dbReference type="Proteomes" id="UP001630127">
    <property type="component" value="Unassembled WGS sequence"/>
</dbReference>
<sequence length="309" mass="33953">MALSSMISKASPSVVPLALRAISCAGSLHGSMITAAANGGGSVTCTFVQSHQFSTVITAKKLLDSSLLKVLRSEIKTAKKHDGEKQEMPKIPSAFPFKITDNPGERTITLTRDFPDETIEIKVREAQEVEEIVDEEDDSDDDSCTGTDEEDCNNDDNKEPSEGKDDKGSKNVEISDSDSCSDDDCSGEDDEDSPEGEKGAASLPMSVTVCKKDGRRLKFELDAALDEDIKITHMSIEEYAGADFTDAKVDFTGPDFEKLDQNLQQSLLKYLEIRGIKDSLTSLLHKYMIAKSHKDDILWLNKLKKFVKN</sequence>
<feature type="region of interest" description="Disordered" evidence="1">
    <location>
        <begin position="125"/>
        <end position="205"/>
    </location>
</feature>
<dbReference type="PANTHER" id="PTHR10826">
    <property type="entry name" value="COMPLEMENT COMPONENT 1"/>
    <property type="match status" value="1"/>
</dbReference>
<accession>A0ABD3AZ21</accession>
<name>A0ABD3AZ21_9GENT</name>
<dbReference type="InterPro" id="IPR003428">
    <property type="entry name" value="MAM33"/>
</dbReference>
<dbReference type="AlphaFoldDB" id="A0ABD3AZ21"/>
<evidence type="ECO:0008006" key="4">
    <source>
        <dbReference type="Google" id="ProtNLM"/>
    </source>
</evidence>
<dbReference type="EMBL" id="JBJUIK010000002">
    <property type="protein sequence ID" value="KAL3536441.1"/>
    <property type="molecule type" value="Genomic_DNA"/>
</dbReference>
<proteinExistence type="predicted"/>
<dbReference type="InterPro" id="IPR036561">
    <property type="entry name" value="MAM33_sf"/>
</dbReference>
<dbReference type="Pfam" id="PF02330">
    <property type="entry name" value="MAM33"/>
    <property type="match status" value="1"/>
</dbReference>
<evidence type="ECO:0000313" key="2">
    <source>
        <dbReference type="EMBL" id="KAL3536441.1"/>
    </source>
</evidence>
<protein>
    <recommendedName>
        <fullName evidence="4">Mitochondrial glycoprotein</fullName>
    </recommendedName>
</protein>
<feature type="compositionally biased region" description="Acidic residues" evidence="1">
    <location>
        <begin position="128"/>
        <end position="154"/>
    </location>
</feature>
<dbReference type="Gene3D" id="3.10.280.10">
    <property type="entry name" value="Mitochondrial glycoprotein"/>
    <property type="match status" value="1"/>
</dbReference>
<gene>
    <name evidence="2" type="ORF">ACH5RR_004902</name>
</gene>
<dbReference type="SUPFAM" id="SSF54529">
    <property type="entry name" value="Mitochondrial glycoprotein MAM33-like"/>
    <property type="match status" value="1"/>
</dbReference>
<feature type="compositionally biased region" description="Acidic residues" evidence="1">
    <location>
        <begin position="175"/>
        <end position="194"/>
    </location>
</feature>
<comment type="caution">
    <text evidence="2">The sequence shown here is derived from an EMBL/GenBank/DDBJ whole genome shotgun (WGS) entry which is preliminary data.</text>
</comment>
<reference evidence="2 3" key="1">
    <citation type="submission" date="2024-11" db="EMBL/GenBank/DDBJ databases">
        <title>A near-complete genome assembly of Cinchona calisaya.</title>
        <authorList>
            <person name="Lian D.C."/>
            <person name="Zhao X.W."/>
            <person name="Wei L."/>
        </authorList>
    </citation>
    <scope>NUCLEOTIDE SEQUENCE [LARGE SCALE GENOMIC DNA]</scope>
    <source>
        <tissue evidence="2">Nenye</tissue>
    </source>
</reference>
<keyword evidence="3" id="KW-1185">Reference proteome</keyword>
<evidence type="ECO:0000256" key="1">
    <source>
        <dbReference type="SAM" id="MobiDB-lite"/>
    </source>
</evidence>
<evidence type="ECO:0000313" key="3">
    <source>
        <dbReference type="Proteomes" id="UP001630127"/>
    </source>
</evidence>